<evidence type="ECO:0000313" key="7">
    <source>
        <dbReference type="Proteomes" id="UP000191144"/>
    </source>
</evidence>
<comment type="similarity">
    <text evidence="3">Belongs to the RRG9 family.</text>
</comment>
<evidence type="ECO:0000256" key="4">
    <source>
        <dbReference type="ARBA" id="ARBA00013566"/>
    </source>
</evidence>
<name>A0A1G4JYR8_9SACH</name>
<dbReference type="Proteomes" id="UP000191144">
    <property type="component" value="Chromosome F"/>
</dbReference>
<gene>
    <name evidence="6" type="ORF">LAME_0F15918G</name>
</gene>
<proteinExistence type="inferred from homology"/>
<feature type="region of interest" description="Disordered" evidence="5">
    <location>
        <begin position="203"/>
        <end position="232"/>
    </location>
</feature>
<evidence type="ECO:0000256" key="3">
    <source>
        <dbReference type="ARBA" id="ARBA00010895"/>
    </source>
</evidence>
<protein>
    <recommendedName>
        <fullName evidence="4">Required for respiratory growth protein 9, mitochondrial</fullName>
    </recommendedName>
</protein>
<evidence type="ECO:0000256" key="1">
    <source>
        <dbReference type="ARBA" id="ARBA00003548"/>
    </source>
</evidence>
<dbReference type="OrthoDB" id="5578174at2759"/>
<keyword evidence="7" id="KW-1185">Reference proteome</keyword>
<dbReference type="GO" id="GO:0005739">
    <property type="term" value="C:mitochondrion"/>
    <property type="evidence" value="ECO:0007669"/>
    <property type="project" value="UniProtKB-SubCell"/>
</dbReference>
<feature type="compositionally biased region" description="Low complexity" evidence="5">
    <location>
        <begin position="206"/>
        <end position="219"/>
    </location>
</feature>
<sequence length="232" mass="26782">MLSSISCLKLQTKTRIMWQWGFKTKHSLTIPFTVVRRGLQFGPILNKAKTARDLIKLINSTSLTRAESSANPAEQNDARMPDWKRQKLALNRKFEGQQWSPKKKLSREQMESLRLLKQQFPKMTASQLGEHFQVSPEVVRRILKSKWTPDETETSKIQERWKRRSERVNKLYESYSIQGPPPKKLVLGSGRSNPDLAVKSIQRNFKPLSSPSKPSQSTRSKQKLQLLSRLVG</sequence>
<dbReference type="PANTHER" id="PTHR13475">
    <property type="entry name" value="NEUGRIN"/>
    <property type="match status" value="1"/>
</dbReference>
<comment type="function">
    <text evidence="1">Required for respiratory activity and maintenance and expression of the mitochondrial genome.</text>
</comment>
<organism evidence="6 7">
    <name type="scientific">Lachancea meyersii CBS 8951</name>
    <dbReference type="NCBI Taxonomy" id="1266667"/>
    <lineage>
        <taxon>Eukaryota</taxon>
        <taxon>Fungi</taxon>
        <taxon>Dikarya</taxon>
        <taxon>Ascomycota</taxon>
        <taxon>Saccharomycotina</taxon>
        <taxon>Saccharomycetes</taxon>
        <taxon>Saccharomycetales</taxon>
        <taxon>Saccharomycetaceae</taxon>
        <taxon>Lachancea</taxon>
    </lineage>
</organism>
<dbReference type="AlphaFoldDB" id="A0A1G4JYR8"/>
<dbReference type="InterPro" id="IPR010487">
    <property type="entry name" value="NGRN/Rrg9"/>
</dbReference>
<reference evidence="7" key="1">
    <citation type="submission" date="2016-03" db="EMBL/GenBank/DDBJ databases">
        <authorList>
            <person name="Devillers Hugo."/>
        </authorList>
    </citation>
    <scope>NUCLEOTIDE SEQUENCE [LARGE SCALE GENOMIC DNA]</scope>
</reference>
<accession>A0A1G4JYR8</accession>
<dbReference type="PANTHER" id="PTHR13475:SF3">
    <property type="entry name" value="NEUGRIN"/>
    <property type="match status" value="1"/>
</dbReference>
<evidence type="ECO:0000256" key="2">
    <source>
        <dbReference type="ARBA" id="ARBA00004173"/>
    </source>
</evidence>
<comment type="subcellular location">
    <subcellularLocation>
        <location evidence="2">Mitochondrion</location>
    </subcellularLocation>
</comment>
<dbReference type="GO" id="GO:0005634">
    <property type="term" value="C:nucleus"/>
    <property type="evidence" value="ECO:0007669"/>
    <property type="project" value="TreeGrafter"/>
</dbReference>
<dbReference type="EMBL" id="LT598477">
    <property type="protein sequence ID" value="SCU96337.1"/>
    <property type="molecule type" value="Genomic_DNA"/>
</dbReference>
<dbReference type="Pfam" id="PF06413">
    <property type="entry name" value="Neugrin"/>
    <property type="match status" value="1"/>
</dbReference>
<evidence type="ECO:0000256" key="5">
    <source>
        <dbReference type="SAM" id="MobiDB-lite"/>
    </source>
</evidence>
<evidence type="ECO:0000313" key="6">
    <source>
        <dbReference type="EMBL" id="SCU96337.1"/>
    </source>
</evidence>